<dbReference type="RefSeq" id="WP_227208649.1">
    <property type="nucleotide sequence ID" value="NZ_JAJCLO010000013.1"/>
</dbReference>
<dbReference type="Proteomes" id="UP001215087">
    <property type="component" value="Unassembled WGS sequence"/>
</dbReference>
<sequence length="59" mass="6674">MQITKKPNKDNGIHLGEIVTHNVLGEGIVVGFSSITSNPLVFFYKEKRTIGVYWKELLI</sequence>
<reference evidence="1 2" key="1">
    <citation type="submission" date="2023-02" db="EMBL/GenBank/DDBJ databases">
        <title>Comparative genome analysis of Eubacterium limosum species.</title>
        <authorList>
            <person name="Bak J.E."/>
        </authorList>
    </citation>
    <scope>NUCLEOTIDE SEQUENCE [LARGE SCALE GENOMIC DNA]</scope>
    <source>
        <strain evidence="1 2">KGMB01548</strain>
    </source>
</reference>
<comment type="caution">
    <text evidence="1">The sequence shown here is derived from an EMBL/GenBank/DDBJ whole genome shotgun (WGS) entry which is preliminary data.</text>
</comment>
<evidence type="ECO:0000313" key="1">
    <source>
        <dbReference type="EMBL" id="MDE1471934.1"/>
    </source>
</evidence>
<name>A0ABT5USK7_EUBLI</name>
<gene>
    <name evidence="1" type="ORF">PTZ04_16870</name>
</gene>
<proteinExistence type="predicted"/>
<protein>
    <submittedName>
        <fullName evidence="1">Uncharacterized protein</fullName>
    </submittedName>
</protein>
<evidence type="ECO:0000313" key="2">
    <source>
        <dbReference type="Proteomes" id="UP001215087"/>
    </source>
</evidence>
<dbReference type="EMBL" id="JAQSVD010000011">
    <property type="protein sequence ID" value="MDE1471934.1"/>
    <property type="molecule type" value="Genomic_DNA"/>
</dbReference>
<accession>A0ABT5USK7</accession>
<keyword evidence="2" id="KW-1185">Reference proteome</keyword>
<organism evidence="1 2">
    <name type="scientific">Eubacterium limosum</name>
    <dbReference type="NCBI Taxonomy" id="1736"/>
    <lineage>
        <taxon>Bacteria</taxon>
        <taxon>Bacillati</taxon>
        <taxon>Bacillota</taxon>
        <taxon>Clostridia</taxon>
        <taxon>Eubacteriales</taxon>
        <taxon>Eubacteriaceae</taxon>
        <taxon>Eubacterium</taxon>
    </lineage>
</organism>